<keyword evidence="5" id="KW-1185">Reference proteome</keyword>
<protein>
    <submittedName>
        <fullName evidence="4">S-layer homology domain-containing protein</fullName>
    </submittedName>
</protein>
<evidence type="ECO:0000256" key="1">
    <source>
        <dbReference type="ARBA" id="ARBA00022729"/>
    </source>
</evidence>
<feature type="signal peptide" evidence="2">
    <location>
        <begin position="1"/>
        <end position="34"/>
    </location>
</feature>
<dbReference type="PROSITE" id="PS51318">
    <property type="entry name" value="TAT"/>
    <property type="match status" value="1"/>
</dbReference>
<dbReference type="RefSeq" id="WP_231417778.1">
    <property type="nucleotide sequence ID" value="NZ_CP126446.1"/>
</dbReference>
<evidence type="ECO:0000313" key="5">
    <source>
        <dbReference type="Proteomes" id="UP001236652"/>
    </source>
</evidence>
<dbReference type="InterPro" id="IPR001119">
    <property type="entry name" value="SLH_dom"/>
</dbReference>
<gene>
    <name evidence="4" type="ORF">QNI29_19255</name>
</gene>
<dbReference type="Proteomes" id="UP001236652">
    <property type="component" value="Chromosome"/>
</dbReference>
<proteinExistence type="predicted"/>
<keyword evidence="1 2" id="KW-0732">Signal</keyword>
<accession>A0ABY8UX18</accession>
<dbReference type="InterPro" id="IPR006311">
    <property type="entry name" value="TAT_signal"/>
</dbReference>
<evidence type="ECO:0000259" key="3">
    <source>
        <dbReference type="PROSITE" id="PS51272"/>
    </source>
</evidence>
<dbReference type="PROSITE" id="PS51272">
    <property type="entry name" value="SLH"/>
    <property type="match status" value="2"/>
</dbReference>
<dbReference type="PANTHER" id="PTHR43308">
    <property type="entry name" value="OUTER MEMBRANE PROTEIN ALPHA-RELATED"/>
    <property type="match status" value="1"/>
</dbReference>
<name>A0ABY8UX18_9BACI</name>
<organism evidence="4 5">
    <name type="scientific">Pontibacillus chungwhensis</name>
    <dbReference type="NCBI Taxonomy" id="265426"/>
    <lineage>
        <taxon>Bacteria</taxon>
        <taxon>Bacillati</taxon>
        <taxon>Bacillota</taxon>
        <taxon>Bacilli</taxon>
        <taxon>Bacillales</taxon>
        <taxon>Bacillaceae</taxon>
        <taxon>Pontibacillus</taxon>
    </lineage>
</organism>
<dbReference type="InterPro" id="IPR051465">
    <property type="entry name" value="Cell_Envelope_Struct_Comp"/>
</dbReference>
<evidence type="ECO:0000256" key="2">
    <source>
        <dbReference type="SAM" id="SignalP"/>
    </source>
</evidence>
<feature type="domain" description="SLH" evidence="3">
    <location>
        <begin position="156"/>
        <end position="219"/>
    </location>
</feature>
<dbReference type="Pfam" id="PF00395">
    <property type="entry name" value="SLH"/>
    <property type="match status" value="3"/>
</dbReference>
<feature type="domain" description="SLH" evidence="3">
    <location>
        <begin position="34"/>
        <end position="97"/>
    </location>
</feature>
<reference evidence="4 5" key="1">
    <citation type="submission" date="2023-05" db="EMBL/GenBank/DDBJ databases">
        <title>Comparative genomics reveals the evidence of polycyclic aromatic hydrocarbons degradation in moderately halophilic genus Pontibacillus.</title>
        <authorList>
            <person name="Yang H."/>
            <person name="Qian Z."/>
        </authorList>
    </citation>
    <scope>NUCLEOTIDE SEQUENCE [LARGE SCALE GENOMIC DNA]</scope>
    <source>
        <strain evidence="5">HN14</strain>
    </source>
</reference>
<feature type="chain" id="PRO_5045976653" evidence="2">
    <location>
        <begin position="35"/>
        <end position="384"/>
    </location>
</feature>
<evidence type="ECO:0000313" key="4">
    <source>
        <dbReference type="EMBL" id="WIF97838.1"/>
    </source>
</evidence>
<sequence>MAFQPKSYRKFMVASASAALVGSAVAPAVASAAAADDFTDVDQDTRHYEEINALYEEGVFTGYGDGTFGPEESLKRSEAAEMIFAARGLEAADKFTATFEDVPPRIENEIQALYDAEIFDGYSEVEFGSDMKLNRAEMAKIVIEAFELKPESEDKYEDAPFTDLEETKLYPYINAVYELDIADGFPDGEFKPHDEIKRGDFAKMLYNAWMIWKDNQGPDYSMLSEVGNIASPLPGVFAVEIPLDNLDGATAETVVTLDVDGETVELEYDAERDAFRNIQVSGFEKEELEGAWVVYEKEEPGEVKELGSVTELNGKVAAPLPGVMAVEVSLDELDGETADSTIALWIDGEEVELSYDDGRDSFRNIQISGYSEAQLKEATVVSKP</sequence>
<dbReference type="EMBL" id="CP126446">
    <property type="protein sequence ID" value="WIF97838.1"/>
    <property type="molecule type" value="Genomic_DNA"/>
</dbReference>